<dbReference type="SUPFAM" id="SSF57302">
    <property type="entry name" value="Snake toxin-like"/>
    <property type="match status" value="1"/>
</dbReference>
<dbReference type="Gene3D" id="2.10.60.10">
    <property type="entry name" value="CD59"/>
    <property type="match status" value="1"/>
</dbReference>
<protein>
    <submittedName>
        <fullName evidence="1">Uncharacterized protein</fullName>
    </submittedName>
</protein>
<dbReference type="InterPro" id="IPR045860">
    <property type="entry name" value="Snake_toxin-like_sf"/>
</dbReference>
<keyword evidence="2" id="KW-1185">Reference proteome</keyword>
<evidence type="ECO:0000313" key="1">
    <source>
        <dbReference type="Ensembl" id="ENSPMEP00000004039.1"/>
    </source>
</evidence>
<reference evidence="1" key="2">
    <citation type="submission" date="2025-09" db="UniProtKB">
        <authorList>
            <consortium name="Ensembl"/>
        </authorList>
    </citation>
    <scope>IDENTIFICATION</scope>
</reference>
<accession>A0A3B3WN22</accession>
<name>A0A3B3WN22_9TELE</name>
<reference evidence="1" key="1">
    <citation type="submission" date="2025-08" db="UniProtKB">
        <authorList>
            <consortium name="Ensembl"/>
        </authorList>
    </citation>
    <scope>IDENTIFICATION</scope>
</reference>
<dbReference type="Proteomes" id="UP000261480">
    <property type="component" value="Unplaced"/>
</dbReference>
<evidence type="ECO:0000313" key="2">
    <source>
        <dbReference type="Proteomes" id="UP000261480"/>
    </source>
</evidence>
<dbReference type="AlphaFoldDB" id="A0A3B3WN22"/>
<dbReference type="Ensembl" id="ENSPMET00000009866.1">
    <property type="protein sequence ID" value="ENSPMEP00000004039.1"/>
    <property type="gene ID" value="ENSPMEG00000005239.1"/>
</dbReference>
<sequence length="137" mass="14422">MYLKGSALSLDVNPSPATGTIFYRCKCYWFVSKGIKNFGTQSSVVTTGSSGRFGRGSHHSFFLFLRPHQVGSPTLHSRGCVAATSCGTTVTGTIIGVEYTSKYACCTTDLCNGASAVQLSLTAGLCAAILSSLWGFI</sequence>
<organism evidence="1 2">
    <name type="scientific">Poecilia mexicana</name>
    <dbReference type="NCBI Taxonomy" id="48701"/>
    <lineage>
        <taxon>Eukaryota</taxon>
        <taxon>Metazoa</taxon>
        <taxon>Chordata</taxon>
        <taxon>Craniata</taxon>
        <taxon>Vertebrata</taxon>
        <taxon>Euteleostomi</taxon>
        <taxon>Actinopterygii</taxon>
        <taxon>Neopterygii</taxon>
        <taxon>Teleostei</taxon>
        <taxon>Neoteleostei</taxon>
        <taxon>Acanthomorphata</taxon>
        <taxon>Ovalentaria</taxon>
        <taxon>Atherinomorphae</taxon>
        <taxon>Cyprinodontiformes</taxon>
        <taxon>Poeciliidae</taxon>
        <taxon>Poeciliinae</taxon>
        <taxon>Poecilia</taxon>
    </lineage>
</organism>
<proteinExistence type="predicted"/>